<dbReference type="AlphaFoldDB" id="A0A8S1X881"/>
<comment type="caution">
    <text evidence="1">The sequence shown here is derived from an EMBL/GenBank/DDBJ whole genome shotgun (WGS) entry which is preliminary data.</text>
</comment>
<dbReference type="Proteomes" id="UP000683925">
    <property type="component" value="Unassembled WGS sequence"/>
</dbReference>
<protein>
    <submittedName>
        <fullName evidence="1">Uncharacterized protein</fullName>
    </submittedName>
</protein>
<accession>A0A8S1X881</accession>
<reference evidence="1" key="1">
    <citation type="submission" date="2021-01" db="EMBL/GenBank/DDBJ databases">
        <authorList>
            <consortium name="Genoscope - CEA"/>
            <person name="William W."/>
        </authorList>
    </citation>
    <scope>NUCLEOTIDE SEQUENCE</scope>
</reference>
<organism evidence="1 2">
    <name type="scientific">Paramecium octaurelia</name>
    <dbReference type="NCBI Taxonomy" id="43137"/>
    <lineage>
        <taxon>Eukaryota</taxon>
        <taxon>Sar</taxon>
        <taxon>Alveolata</taxon>
        <taxon>Ciliophora</taxon>
        <taxon>Intramacronucleata</taxon>
        <taxon>Oligohymenophorea</taxon>
        <taxon>Peniculida</taxon>
        <taxon>Parameciidae</taxon>
        <taxon>Paramecium</taxon>
    </lineage>
</organism>
<dbReference type="EMBL" id="CAJJDP010000111">
    <property type="protein sequence ID" value="CAD8196136.1"/>
    <property type="molecule type" value="Genomic_DNA"/>
</dbReference>
<name>A0A8S1X881_PAROT</name>
<keyword evidence="2" id="KW-1185">Reference proteome</keyword>
<evidence type="ECO:0000313" key="2">
    <source>
        <dbReference type="Proteomes" id="UP000683925"/>
    </source>
</evidence>
<sequence length="52" mass="6002">MQNEDGETCSCFQPQQKKIYPIQARNGEKRWECLKKASEEALNGVTQQETNL</sequence>
<gene>
    <name evidence="1" type="ORF">POCTA_138.1.T1110013</name>
</gene>
<evidence type="ECO:0000313" key="1">
    <source>
        <dbReference type="EMBL" id="CAD8196136.1"/>
    </source>
</evidence>
<proteinExistence type="predicted"/>